<proteinExistence type="predicted"/>
<evidence type="ECO:0000313" key="1">
    <source>
        <dbReference type="EMBL" id="QCC51398.1"/>
    </source>
</evidence>
<dbReference type="OrthoDB" id="198445at2157"/>
<dbReference type="Pfam" id="PF26425">
    <property type="entry name" value="PIN_halo"/>
    <property type="match status" value="1"/>
</dbReference>
<name>A0A4D6HE00_9EURY</name>
<dbReference type="KEGG" id="hsn:DV733_09150"/>
<organism evidence="1 2">
    <name type="scientific">Halapricum salinum</name>
    <dbReference type="NCBI Taxonomy" id="1457250"/>
    <lineage>
        <taxon>Archaea</taxon>
        <taxon>Methanobacteriati</taxon>
        <taxon>Methanobacteriota</taxon>
        <taxon>Stenosarchaea group</taxon>
        <taxon>Halobacteria</taxon>
        <taxon>Halobacteriales</taxon>
        <taxon>Haloarculaceae</taxon>
        <taxon>Halapricum</taxon>
    </lineage>
</organism>
<sequence length="177" mass="19899">MPNSLFPDVEAHVIDTNLFVAFERHDTVALLERAVREHDIVLLLPSRVYEELTPENYPYGTPPVEDALEAGWIDVLDEVDYTNPVVSATMDMVRRYIAAADDRAEHDIEQADAEIGGSTAMLLDRGEAGSVAVYTHDLPAFRGVERAMTEHGYDDRVQLVRAFDFVDAVEARYQFRG</sequence>
<gene>
    <name evidence="1" type="ORF">DV733_09150</name>
</gene>
<accession>A0A4D6HE00</accession>
<dbReference type="GeneID" id="39848027"/>
<dbReference type="InterPro" id="IPR058703">
    <property type="entry name" value="PIN-containing"/>
</dbReference>
<protein>
    <recommendedName>
        <fullName evidence="3">PIN domain-containing protein</fullName>
    </recommendedName>
</protein>
<reference evidence="1 2" key="1">
    <citation type="journal article" date="2019" name="Nat. Commun.">
        <title>A new type of DNA phosphorothioation-based antiviral system in archaea.</title>
        <authorList>
            <person name="Xiong L."/>
            <person name="Liu S."/>
            <person name="Chen S."/>
            <person name="Xiao Y."/>
            <person name="Zhu B."/>
            <person name="Gao Y."/>
            <person name="Zhang Y."/>
            <person name="Chen B."/>
            <person name="Luo J."/>
            <person name="Deng Z."/>
            <person name="Chen X."/>
            <person name="Wang L."/>
            <person name="Chen S."/>
        </authorList>
    </citation>
    <scope>NUCLEOTIDE SEQUENCE [LARGE SCALE GENOMIC DNA]</scope>
    <source>
        <strain evidence="1 2">CBA1105</strain>
    </source>
</reference>
<evidence type="ECO:0000313" key="2">
    <source>
        <dbReference type="Proteomes" id="UP000296706"/>
    </source>
</evidence>
<keyword evidence="2" id="KW-1185">Reference proteome</keyword>
<dbReference type="STRING" id="1457250.GCA_000755225_01072"/>
<dbReference type="Proteomes" id="UP000296706">
    <property type="component" value="Chromosome"/>
</dbReference>
<dbReference type="EMBL" id="CP031310">
    <property type="protein sequence ID" value="QCC51398.1"/>
    <property type="molecule type" value="Genomic_DNA"/>
</dbReference>
<dbReference type="AlphaFoldDB" id="A0A4D6HE00"/>
<evidence type="ECO:0008006" key="3">
    <source>
        <dbReference type="Google" id="ProtNLM"/>
    </source>
</evidence>
<dbReference type="RefSeq" id="WP_049994992.1">
    <property type="nucleotide sequence ID" value="NZ_CP031310.1"/>
</dbReference>